<keyword evidence="4" id="KW-0949">S-adenosyl-L-methionine</keyword>
<dbReference type="Pfam" id="PF00588">
    <property type="entry name" value="SpoU_methylase"/>
    <property type="match status" value="1"/>
</dbReference>
<comment type="caution">
    <text evidence="6">The sequence shown here is derived from an EMBL/GenBank/DDBJ whole genome shotgun (WGS) entry which is preliminary data.</text>
</comment>
<feature type="domain" description="tRNA/rRNA methyltransferase SpoU type" evidence="5">
    <location>
        <begin position="3"/>
        <end position="150"/>
    </location>
</feature>
<sequence>MDVRVVLVEPKYDGNIGHVARVMKNFGVKELFLVRPRSELGEVAIARAMHALDLLENAVIVNTLEEAIEDVEAAIATTAVLASTPARNPMMPWEVREAFSDYEKIAVVFGPEDRGLRTWEVELCDATLHIPTSEEYRSMNLSHSVAVVLYELKKMEYVPERYGRAATKREKEVLVKSLDDLMKALNFDSTRRENVCTTFRRFLARARCTDKEIKALLWIFEKAKRRVLGVKRRN</sequence>
<evidence type="ECO:0000256" key="4">
    <source>
        <dbReference type="ARBA" id="ARBA00022691"/>
    </source>
</evidence>
<reference evidence="6" key="1">
    <citation type="journal article" date="2020" name="bioRxiv">
        <title>A rank-normalized archaeal taxonomy based on genome phylogeny resolves widespread incomplete and uneven classifications.</title>
        <authorList>
            <person name="Rinke C."/>
            <person name="Chuvochina M."/>
            <person name="Mussig A.J."/>
            <person name="Chaumeil P.-A."/>
            <person name="Waite D.W."/>
            <person name="Whitman W.B."/>
            <person name="Parks D.H."/>
            <person name="Hugenholtz P."/>
        </authorList>
    </citation>
    <scope>NUCLEOTIDE SEQUENCE</scope>
    <source>
        <strain evidence="6">UBA8853</strain>
    </source>
</reference>
<evidence type="ECO:0000256" key="2">
    <source>
        <dbReference type="ARBA" id="ARBA00022603"/>
    </source>
</evidence>
<dbReference type="InterPro" id="IPR029026">
    <property type="entry name" value="tRNA_m1G_MTases_N"/>
</dbReference>
<dbReference type="PANTHER" id="PTHR42786:SF2">
    <property type="entry name" value="TRNA (CYTIDINE_URIDINE-2'-O-)-METHYLTRANSFERASE TRMJ"/>
    <property type="match status" value="1"/>
</dbReference>
<evidence type="ECO:0000313" key="7">
    <source>
        <dbReference type="Proteomes" id="UP000619545"/>
    </source>
</evidence>
<gene>
    <name evidence="6" type="ORF">HA336_03710</name>
</gene>
<dbReference type="GO" id="GO:0003723">
    <property type="term" value="F:RNA binding"/>
    <property type="evidence" value="ECO:0007669"/>
    <property type="project" value="InterPro"/>
</dbReference>
<proteinExistence type="inferred from homology"/>
<evidence type="ECO:0000256" key="3">
    <source>
        <dbReference type="ARBA" id="ARBA00022679"/>
    </source>
</evidence>
<dbReference type="InterPro" id="IPR004384">
    <property type="entry name" value="RNA_MeTrfase_TrmJ/LasT"/>
</dbReference>
<accession>A0A832TB65</accession>
<dbReference type="PANTHER" id="PTHR42786">
    <property type="entry name" value="TRNA/RRNA METHYLTRANSFERASE"/>
    <property type="match status" value="1"/>
</dbReference>
<dbReference type="InterPro" id="IPR029028">
    <property type="entry name" value="Alpha/beta_knot_MTases"/>
</dbReference>
<dbReference type="Gene3D" id="3.40.1280.10">
    <property type="match status" value="1"/>
</dbReference>
<dbReference type="CDD" id="cd18093">
    <property type="entry name" value="SpoU-like_TrmJ"/>
    <property type="match status" value="1"/>
</dbReference>
<evidence type="ECO:0000259" key="5">
    <source>
        <dbReference type="Pfam" id="PF00588"/>
    </source>
</evidence>
<dbReference type="AlphaFoldDB" id="A0A832TB65"/>
<dbReference type="GO" id="GO:0005829">
    <property type="term" value="C:cytosol"/>
    <property type="evidence" value="ECO:0007669"/>
    <property type="project" value="TreeGrafter"/>
</dbReference>
<protein>
    <submittedName>
        <fullName evidence="6">RNA methyltransferase</fullName>
    </submittedName>
</protein>
<evidence type="ECO:0000313" key="6">
    <source>
        <dbReference type="EMBL" id="HII70321.1"/>
    </source>
</evidence>
<organism evidence="6 7">
    <name type="scientific">Methanopyrus kandleri</name>
    <dbReference type="NCBI Taxonomy" id="2320"/>
    <lineage>
        <taxon>Archaea</taxon>
        <taxon>Methanobacteriati</taxon>
        <taxon>Methanobacteriota</taxon>
        <taxon>Methanomada group</taxon>
        <taxon>Methanopyri</taxon>
        <taxon>Methanopyrales</taxon>
        <taxon>Methanopyraceae</taxon>
        <taxon>Methanopyrus</taxon>
    </lineage>
</organism>
<dbReference type="InterPro" id="IPR001537">
    <property type="entry name" value="SpoU_MeTrfase"/>
</dbReference>
<comment type="similarity">
    <text evidence="1">Belongs to the class IV-like SAM-binding methyltransferase superfamily. RNA methyltransferase TrmH family.</text>
</comment>
<dbReference type="SUPFAM" id="SSF75217">
    <property type="entry name" value="alpha/beta knot"/>
    <property type="match status" value="1"/>
</dbReference>
<dbReference type="GO" id="GO:0002128">
    <property type="term" value="P:tRNA nucleoside ribose methylation"/>
    <property type="evidence" value="ECO:0007669"/>
    <property type="project" value="TreeGrafter"/>
</dbReference>
<dbReference type="NCBIfam" id="TIGR00050">
    <property type="entry name" value="rRNA_methyl_1"/>
    <property type="match status" value="1"/>
</dbReference>
<keyword evidence="3 6" id="KW-0808">Transferase</keyword>
<dbReference type="Proteomes" id="UP000619545">
    <property type="component" value="Unassembled WGS sequence"/>
</dbReference>
<keyword evidence="2 6" id="KW-0489">Methyltransferase</keyword>
<dbReference type="OMA" id="ARVMKNM"/>
<dbReference type="PIRSF" id="PIRSF004808">
    <property type="entry name" value="LasT"/>
    <property type="match status" value="1"/>
</dbReference>
<name>A0A832TB65_9EURY</name>
<evidence type="ECO:0000256" key="1">
    <source>
        <dbReference type="ARBA" id="ARBA00007228"/>
    </source>
</evidence>
<dbReference type="GO" id="GO:0008173">
    <property type="term" value="F:RNA methyltransferase activity"/>
    <property type="evidence" value="ECO:0007669"/>
    <property type="project" value="InterPro"/>
</dbReference>
<dbReference type="EMBL" id="DUJS01000004">
    <property type="protein sequence ID" value="HII70321.1"/>
    <property type="molecule type" value="Genomic_DNA"/>
</dbReference>